<dbReference type="GO" id="GO:0005634">
    <property type="term" value="C:nucleus"/>
    <property type="evidence" value="ECO:0007669"/>
    <property type="project" value="TreeGrafter"/>
</dbReference>
<dbReference type="AlphaFoldDB" id="A0A2Z6QYL0"/>
<gene>
    <name evidence="3" type="ORF">RclHR1_02500006</name>
</gene>
<dbReference type="PANTHER" id="PTHR21357:SF4">
    <property type="entry name" value="FAM172 FAMILY PROTEIN HOMOLOG CG10038"/>
    <property type="match status" value="1"/>
</dbReference>
<feature type="region of interest" description="Disordered" evidence="1">
    <location>
        <begin position="346"/>
        <end position="415"/>
    </location>
</feature>
<dbReference type="PANTHER" id="PTHR21357">
    <property type="entry name" value="FAM172 FAMILY PROTEIN HOMOLOG CG10038"/>
    <property type="match status" value="1"/>
</dbReference>
<feature type="compositionally biased region" description="Basic and acidic residues" evidence="1">
    <location>
        <begin position="452"/>
        <end position="466"/>
    </location>
</feature>
<evidence type="ECO:0000259" key="2">
    <source>
        <dbReference type="Pfam" id="PF22749"/>
    </source>
</evidence>
<dbReference type="GO" id="GO:0035197">
    <property type="term" value="F:siRNA binding"/>
    <property type="evidence" value="ECO:0007669"/>
    <property type="project" value="TreeGrafter"/>
</dbReference>
<dbReference type="SUPFAM" id="SSF53474">
    <property type="entry name" value="alpha/beta-Hydrolases"/>
    <property type="match status" value="1"/>
</dbReference>
<name>A0A2Z6QYL0_9GLOM</name>
<dbReference type="Pfam" id="PF22749">
    <property type="entry name" value="Arb2"/>
    <property type="match status" value="1"/>
</dbReference>
<feature type="compositionally biased region" description="Polar residues" evidence="1">
    <location>
        <begin position="387"/>
        <end position="414"/>
    </location>
</feature>
<comment type="caution">
    <text evidence="3">The sequence shown here is derived from an EMBL/GenBank/DDBJ whole genome shotgun (WGS) entry which is preliminary data.</text>
</comment>
<dbReference type="Proteomes" id="UP000247702">
    <property type="component" value="Unassembled WGS sequence"/>
</dbReference>
<feature type="region of interest" description="Disordered" evidence="1">
    <location>
        <begin position="521"/>
        <end position="588"/>
    </location>
</feature>
<keyword evidence="4" id="KW-1185">Reference proteome</keyword>
<dbReference type="InterPro" id="IPR029058">
    <property type="entry name" value="AB_hydrolase_fold"/>
</dbReference>
<feature type="compositionally biased region" description="Polar residues" evidence="1">
    <location>
        <begin position="352"/>
        <end position="369"/>
    </location>
</feature>
<protein>
    <recommendedName>
        <fullName evidence="2">Arb2 domain-containing protein</fullName>
    </recommendedName>
</protein>
<sequence>MFRSPLLKLLMVFSALLHVPLLFYSFSLRVYRYSLRSFSRIMAEENEFPNTIEGFGYKFNEEGELRNIHTGERFEFVVRPEDRQYNQRHYEELGEVIGEFIENELVKSYNLIKKIIPVGSEEDDNIAKSRIYMSGNAQECQTLLLLIQGSGVVRPGQWARQVIINDSLERGTMFPYIKKAQELEWGIVIFNPNENYGSIIKDGEVSYSHISGSESPPKHCLYVWNNFVKNARAKNVLIVAHSYGGVCTTYLLDHFAEDFYSRVKGIALTDSVHSSGMIPTHSRKWFSKYAFNWIKSYLPINEYIHEANQFYGCKCFSAGHPKHEYTSGVAFETVFEFLQYRSKEKRKDNDEITSQGNETSEKSSIVNNNKDGKDSTIDESLNEETKPQTNNGSNSITHEKSTMNTEDTLPNSVSAMKIDKLPKTTNETIPDKNIEAIGKSQLESDSAMDIDESSKAISEEDTDKSFKATNDTIPDKNIEPIGNSQLDSGSAMEIDESSKTISDKDTDELFKATNKTISEKNVEAIGEPVGTNDPSKATEKDIKVTPEPHLDSGSVMETDDKSPKETNPEKDTPIGEHQPDTTKTGDDAVTNEQTVNELSDVTNEIITEKSQLKDEMNNALVNDDKSHKENVILVKHNNSDNISKEITMDDQVLIHDDNNTKDTSQNNNIETDQRNIPIEMFKTTV</sequence>
<dbReference type="EMBL" id="BEXD01001669">
    <property type="protein sequence ID" value="GBB95257.1"/>
    <property type="molecule type" value="Genomic_DNA"/>
</dbReference>
<dbReference type="InterPro" id="IPR048263">
    <property type="entry name" value="Arb2"/>
</dbReference>
<evidence type="ECO:0000313" key="3">
    <source>
        <dbReference type="EMBL" id="GBB95257.1"/>
    </source>
</evidence>
<accession>A0A2Z6QYL0</accession>
<dbReference type="InterPro" id="IPR053858">
    <property type="entry name" value="Arb2_dom"/>
</dbReference>
<reference evidence="3 4" key="1">
    <citation type="submission" date="2017-11" db="EMBL/GenBank/DDBJ databases">
        <title>The genome of Rhizophagus clarus HR1 reveals common genetic basis of auxotrophy among arbuscular mycorrhizal fungi.</title>
        <authorList>
            <person name="Kobayashi Y."/>
        </authorList>
    </citation>
    <scope>NUCLEOTIDE SEQUENCE [LARGE SCALE GENOMIC DNA]</scope>
    <source>
        <strain evidence="3 4">HR1</strain>
    </source>
</reference>
<feature type="region of interest" description="Disordered" evidence="1">
    <location>
        <begin position="442"/>
        <end position="506"/>
    </location>
</feature>
<feature type="domain" description="Arb2" evidence="2">
    <location>
        <begin position="48"/>
        <end position="299"/>
    </location>
</feature>
<evidence type="ECO:0000313" key="4">
    <source>
        <dbReference type="Proteomes" id="UP000247702"/>
    </source>
</evidence>
<feature type="compositionally biased region" description="Basic and acidic residues" evidence="1">
    <location>
        <begin position="536"/>
        <end position="550"/>
    </location>
</feature>
<evidence type="ECO:0000256" key="1">
    <source>
        <dbReference type="SAM" id="MobiDB-lite"/>
    </source>
</evidence>
<proteinExistence type="predicted"/>
<feature type="compositionally biased region" description="Basic and acidic residues" evidence="1">
    <location>
        <begin position="496"/>
        <end position="506"/>
    </location>
</feature>
<organism evidence="3 4">
    <name type="scientific">Rhizophagus clarus</name>
    <dbReference type="NCBI Taxonomy" id="94130"/>
    <lineage>
        <taxon>Eukaryota</taxon>
        <taxon>Fungi</taxon>
        <taxon>Fungi incertae sedis</taxon>
        <taxon>Mucoromycota</taxon>
        <taxon>Glomeromycotina</taxon>
        <taxon>Glomeromycetes</taxon>
        <taxon>Glomerales</taxon>
        <taxon>Glomeraceae</taxon>
        <taxon>Rhizophagus</taxon>
    </lineage>
</organism>
<feature type="compositionally biased region" description="Basic and acidic residues" evidence="1">
    <location>
        <begin position="558"/>
        <end position="586"/>
    </location>
</feature>
<dbReference type="GO" id="GO:0031048">
    <property type="term" value="P:regulatory ncRNA-mediated heterochromatin formation"/>
    <property type="evidence" value="ECO:0007669"/>
    <property type="project" value="TreeGrafter"/>
</dbReference>